<proteinExistence type="predicted"/>
<feature type="compositionally biased region" description="Basic and acidic residues" evidence="1">
    <location>
        <begin position="1"/>
        <end position="13"/>
    </location>
</feature>
<name>A0AAV9F6U5_ACOCL</name>
<evidence type="ECO:0000256" key="1">
    <source>
        <dbReference type="SAM" id="MobiDB-lite"/>
    </source>
</evidence>
<reference evidence="2" key="2">
    <citation type="submission" date="2023-06" db="EMBL/GenBank/DDBJ databases">
        <authorList>
            <person name="Ma L."/>
            <person name="Liu K.-W."/>
            <person name="Li Z."/>
            <person name="Hsiao Y.-Y."/>
            <person name="Qi Y."/>
            <person name="Fu T."/>
            <person name="Tang G."/>
            <person name="Zhang D."/>
            <person name="Sun W.-H."/>
            <person name="Liu D.-K."/>
            <person name="Li Y."/>
            <person name="Chen G.-Z."/>
            <person name="Liu X.-D."/>
            <person name="Liao X.-Y."/>
            <person name="Jiang Y.-T."/>
            <person name="Yu X."/>
            <person name="Hao Y."/>
            <person name="Huang J."/>
            <person name="Zhao X.-W."/>
            <person name="Ke S."/>
            <person name="Chen Y.-Y."/>
            <person name="Wu W.-L."/>
            <person name="Hsu J.-L."/>
            <person name="Lin Y.-F."/>
            <person name="Huang M.-D."/>
            <person name="Li C.-Y."/>
            <person name="Huang L."/>
            <person name="Wang Z.-W."/>
            <person name="Zhao X."/>
            <person name="Zhong W.-Y."/>
            <person name="Peng D.-H."/>
            <person name="Ahmad S."/>
            <person name="Lan S."/>
            <person name="Zhang J.-S."/>
            <person name="Tsai W.-C."/>
            <person name="Van De Peer Y."/>
            <person name="Liu Z.-J."/>
        </authorList>
    </citation>
    <scope>NUCLEOTIDE SEQUENCE</scope>
    <source>
        <strain evidence="2">CP</strain>
        <tissue evidence="2">Leaves</tissue>
    </source>
</reference>
<sequence>MKEEKTMKVRKEGISQSNSPGSGFHNVGKLGYISGFGYDVCMGNYKILKIHPEHGAGKWRDIQWVDQHLQNAQKDFSQLQEMVRRVAKVHLQCKGGQMAASLDRLGPSSESGSAPTPHRAGPKFWG</sequence>
<accession>A0AAV9F6U5</accession>
<evidence type="ECO:0000313" key="3">
    <source>
        <dbReference type="Proteomes" id="UP001180020"/>
    </source>
</evidence>
<feature type="region of interest" description="Disordered" evidence="1">
    <location>
        <begin position="100"/>
        <end position="126"/>
    </location>
</feature>
<feature type="region of interest" description="Disordered" evidence="1">
    <location>
        <begin position="1"/>
        <end position="21"/>
    </location>
</feature>
<comment type="caution">
    <text evidence="2">The sequence shown here is derived from an EMBL/GenBank/DDBJ whole genome shotgun (WGS) entry which is preliminary data.</text>
</comment>
<dbReference type="Proteomes" id="UP001180020">
    <property type="component" value="Unassembled WGS sequence"/>
</dbReference>
<gene>
    <name evidence="2" type="ORF">QJS10_CPA03g01531</name>
</gene>
<reference evidence="2" key="1">
    <citation type="journal article" date="2023" name="Nat. Commun.">
        <title>Diploid and tetraploid genomes of Acorus and the evolution of monocots.</title>
        <authorList>
            <person name="Ma L."/>
            <person name="Liu K.W."/>
            <person name="Li Z."/>
            <person name="Hsiao Y.Y."/>
            <person name="Qi Y."/>
            <person name="Fu T."/>
            <person name="Tang G.D."/>
            <person name="Zhang D."/>
            <person name="Sun W.H."/>
            <person name="Liu D.K."/>
            <person name="Li Y."/>
            <person name="Chen G.Z."/>
            <person name="Liu X.D."/>
            <person name="Liao X.Y."/>
            <person name="Jiang Y.T."/>
            <person name="Yu X."/>
            <person name="Hao Y."/>
            <person name="Huang J."/>
            <person name="Zhao X.W."/>
            <person name="Ke S."/>
            <person name="Chen Y.Y."/>
            <person name="Wu W.L."/>
            <person name="Hsu J.L."/>
            <person name="Lin Y.F."/>
            <person name="Huang M.D."/>
            <person name="Li C.Y."/>
            <person name="Huang L."/>
            <person name="Wang Z.W."/>
            <person name="Zhao X."/>
            <person name="Zhong W.Y."/>
            <person name="Peng D.H."/>
            <person name="Ahmad S."/>
            <person name="Lan S."/>
            <person name="Zhang J.S."/>
            <person name="Tsai W.C."/>
            <person name="Van de Peer Y."/>
            <person name="Liu Z.J."/>
        </authorList>
    </citation>
    <scope>NUCLEOTIDE SEQUENCE</scope>
    <source>
        <strain evidence="2">CP</strain>
    </source>
</reference>
<dbReference type="EMBL" id="JAUJYO010000003">
    <property type="protein sequence ID" value="KAK1321364.1"/>
    <property type="molecule type" value="Genomic_DNA"/>
</dbReference>
<keyword evidence="3" id="KW-1185">Reference proteome</keyword>
<evidence type="ECO:0000313" key="2">
    <source>
        <dbReference type="EMBL" id="KAK1321364.1"/>
    </source>
</evidence>
<dbReference type="AlphaFoldDB" id="A0AAV9F6U5"/>
<organism evidence="2 3">
    <name type="scientific">Acorus calamus</name>
    <name type="common">Sweet flag</name>
    <dbReference type="NCBI Taxonomy" id="4465"/>
    <lineage>
        <taxon>Eukaryota</taxon>
        <taxon>Viridiplantae</taxon>
        <taxon>Streptophyta</taxon>
        <taxon>Embryophyta</taxon>
        <taxon>Tracheophyta</taxon>
        <taxon>Spermatophyta</taxon>
        <taxon>Magnoliopsida</taxon>
        <taxon>Liliopsida</taxon>
        <taxon>Acoraceae</taxon>
        <taxon>Acorus</taxon>
    </lineage>
</organism>
<protein>
    <submittedName>
        <fullName evidence="2">Uncharacterized protein</fullName>
    </submittedName>
</protein>